<dbReference type="Pfam" id="PF01638">
    <property type="entry name" value="HxlR"/>
    <property type="match status" value="1"/>
</dbReference>
<dbReference type="SUPFAM" id="SSF46785">
    <property type="entry name" value="Winged helix' DNA-binding domain"/>
    <property type="match status" value="1"/>
</dbReference>
<keyword evidence="3" id="KW-0804">Transcription</keyword>
<reference evidence="5 6" key="1">
    <citation type="submission" date="2017-06" db="EMBL/GenBank/DDBJ databases">
        <authorList>
            <person name="Kim H.J."/>
            <person name="Triplett B.A."/>
        </authorList>
    </citation>
    <scope>NUCLEOTIDE SEQUENCE [LARGE SCALE GENOMIC DNA]</scope>
    <source>
        <strain evidence="5 6">CGMCC 4.5593</strain>
    </source>
</reference>
<dbReference type="AlphaFoldDB" id="A0A239P626"/>
<evidence type="ECO:0000256" key="3">
    <source>
        <dbReference type="ARBA" id="ARBA00023163"/>
    </source>
</evidence>
<sequence length="123" mass="13053">MVTESAVRHSEDIRERCTRGDVALARAFSFLGKRWSGLVVGSLSTGPAGFRELSRLVGGVSDSVLSDRLAELCELGLVTREVDAGPPVSVTYSLTEAGEGLLPALTLIAEWAETHLPEPPTSC</sequence>
<feature type="domain" description="HTH hxlR-type" evidence="4">
    <location>
        <begin position="17"/>
        <end position="120"/>
    </location>
</feature>
<dbReference type="PANTHER" id="PTHR33204">
    <property type="entry name" value="TRANSCRIPTIONAL REGULATOR, MARR FAMILY"/>
    <property type="match status" value="1"/>
</dbReference>
<keyword evidence="1" id="KW-0805">Transcription regulation</keyword>
<dbReference type="PROSITE" id="PS51118">
    <property type="entry name" value="HTH_HXLR"/>
    <property type="match status" value="1"/>
</dbReference>
<accession>A0A239P626</accession>
<evidence type="ECO:0000259" key="4">
    <source>
        <dbReference type="PROSITE" id="PS51118"/>
    </source>
</evidence>
<dbReference type="InterPro" id="IPR036388">
    <property type="entry name" value="WH-like_DNA-bd_sf"/>
</dbReference>
<evidence type="ECO:0000256" key="2">
    <source>
        <dbReference type="ARBA" id="ARBA00023125"/>
    </source>
</evidence>
<name>A0A239P626_9ACTN</name>
<gene>
    <name evidence="5" type="ORF">SAMN05421812_114115</name>
</gene>
<dbReference type="GO" id="GO:0003677">
    <property type="term" value="F:DNA binding"/>
    <property type="evidence" value="ECO:0007669"/>
    <property type="project" value="UniProtKB-KW"/>
</dbReference>
<evidence type="ECO:0000256" key="1">
    <source>
        <dbReference type="ARBA" id="ARBA00023015"/>
    </source>
</evidence>
<dbReference type="InterPro" id="IPR002577">
    <property type="entry name" value="HTH_HxlR"/>
</dbReference>
<evidence type="ECO:0000313" key="5">
    <source>
        <dbReference type="EMBL" id="SNT62555.1"/>
    </source>
</evidence>
<proteinExistence type="predicted"/>
<keyword evidence="6" id="KW-1185">Reference proteome</keyword>
<dbReference type="InterPro" id="IPR036390">
    <property type="entry name" value="WH_DNA-bd_sf"/>
</dbReference>
<organism evidence="5 6">
    <name type="scientific">Asanoa hainanensis</name>
    <dbReference type="NCBI Taxonomy" id="560556"/>
    <lineage>
        <taxon>Bacteria</taxon>
        <taxon>Bacillati</taxon>
        <taxon>Actinomycetota</taxon>
        <taxon>Actinomycetes</taxon>
        <taxon>Micromonosporales</taxon>
        <taxon>Micromonosporaceae</taxon>
        <taxon>Asanoa</taxon>
    </lineage>
</organism>
<dbReference type="PANTHER" id="PTHR33204:SF37">
    <property type="entry name" value="HTH-TYPE TRANSCRIPTIONAL REGULATOR YODB"/>
    <property type="match status" value="1"/>
</dbReference>
<dbReference type="EMBL" id="FZPH01000014">
    <property type="protein sequence ID" value="SNT62555.1"/>
    <property type="molecule type" value="Genomic_DNA"/>
</dbReference>
<dbReference type="Proteomes" id="UP000198362">
    <property type="component" value="Unassembled WGS sequence"/>
</dbReference>
<keyword evidence="2 5" id="KW-0238">DNA-binding</keyword>
<dbReference type="Gene3D" id="1.10.10.10">
    <property type="entry name" value="Winged helix-like DNA-binding domain superfamily/Winged helix DNA-binding domain"/>
    <property type="match status" value="1"/>
</dbReference>
<protein>
    <submittedName>
        <fullName evidence="5">DNA-binding transcriptional regulator, HxlR family</fullName>
    </submittedName>
</protein>
<evidence type="ECO:0000313" key="6">
    <source>
        <dbReference type="Proteomes" id="UP000198362"/>
    </source>
</evidence>